<evidence type="ECO:0000259" key="2">
    <source>
        <dbReference type="Pfam" id="PF00496"/>
    </source>
</evidence>
<dbReference type="RefSeq" id="WP_150337102.1">
    <property type="nucleotide sequence ID" value="NZ_JAERIX010000055.1"/>
</dbReference>
<name>A0A5M9QSQ8_9HELI</name>
<dbReference type="AlphaFoldDB" id="A0A5M9QSQ8"/>
<keyword evidence="1" id="KW-0812">Transmembrane</keyword>
<dbReference type="GO" id="GO:0043190">
    <property type="term" value="C:ATP-binding cassette (ABC) transporter complex"/>
    <property type="evidence" value="ECO:0007669"/>
    <property type="project" value="InterPro"/>
</dbReference>
<dbReference type="InterPro" id="IPR030678">
    <property type="entry name" value="Peptide/Ni-bd"/>
</dbReference>
<reference evidence="3 4" key="1">
    <citation type="submission" date="2019-09" db="EMBL/GenBank/DDBJ databases">
        <title>Draft genome sequence of various Type strains from the CCUG.</title>
        <authorList>
            <person name="Pineiro-Iglesias B."/>
            <person name="Tunovic T."/>
            <person name="Unosson C."/>
            <person name="Inganas E."/>
            <person name="Ohlen M."/>
            <person name="Cardew S."/>
            <person name="Jensie-Markopoulos S."/>
            <person name="Salva-Serra F."/>
            <person name="Jaen-Luchoro D."/>
            <person name="Karlsson R."/>
            <person name="Svensson-Stadler L."/>
            <person name="Chun J."/>
            <person name="Moore E."/>
        </authorList>
    </citation>
    <scope>NUCLEOTIDE SEQUENCE [LARGE SCALE GENOMIC DNA]</scope>
    <source>
        <strain evidence="3 4">CCUG 32756T</strain>
    </source>
</reference>
<dbReference type="GO" id="GO:0030288">
    <property type="term" value="C:outer membrane-bounded periplasmic space"/>
    <property type="evidence" value="ECO:0007669"/>
    <property type="project" value="TreeGrafter"/>
</dbReference>
<sequence>MQAQFITYARVWLGFRIWLVFILQISVFMGVFTIKVANATPSTITIAISTPISTFTPQSYGANAMLAQNLIYEGLTKLDKSGNVIPSLATSWSISPDGKTYRFSLRKGVRFSNGEAFDARAVSLNFTAILQNKQAHSWAGLIHAIDSIKELDSHTIALTLKYPYALTLNELAFVRPFRFHSPSELQKDPAKALPIGTGAYMLDSSSPSAVTFRKNPYYTDRQSGKVPYFDTIVARIIFDPSAKLAALKAKQVDVLYGQDLISLDMFNVIAQGRDTSLRAYTSAPIFTIALALNPRAKALESTSARKALMQALDSSALVSSVYGDLASPATSLYVKNTSLLQALHFPALPAHQCDPAQPIAQSAPLELIFVSNNPSQKKLAQIIQAQAKTCGISIAIKGIEPSAYANRLIANAFDLAFTQTWGAPYEPLSHLYSMQEQGHIEYGLLQSLSQKDAIYTHINNAIRATNEPQLHKDLNAALDLLAQSYILLPLAYKRNVAIARSGIKGIEENMGVLVAELPIAKWYQ</sequence>
<comment type="caution">
    <text evidence="3">The sequence shown here is derived from an EMBL/GenBank/DDBJ whole genome shotgun (WGS) entry which is preliminary data.</text>
</comment>
<dbReference type="Gene3D" id="3.40.190.10">
    <property type="entry name" value="Periplasmic binding protein-like II"/>
    <property type="match status" value="1"/>
</dbReference>
<feature type="transmembrane region" description="Helical" evidence="1">
    <location>
        <begin position="12"/>
        <end position="34"/>
    </location>
</feature>
<evidence type="ECO:0000313" key="4">
    <source>
        <dbReference type="Proteomes" id="UP000323707"/>
    </source>
</evidence>
<protein>
    <submittedName>
        <fullName evidence="3">Nickel ABC transporter, nickel/metallophore periplasmic binding protein</fullName>
    </submittedName>
</protein>
<organism evidence="3 4">
    <name type="scientific">Helicobacter canis</name>
    <dbReference type="NCBI Taxonomy" id="29419"/>
    <lineage>
        <taxon>Bacteria</taxon>
        <taxon>Pseudomonadati</taxon>
        <taxon>Campylobacterota</taxon>
        <taxon>Epsilonproteobacteria</taxon>
        <taxon>Campylobacterales</taxon>
        <taxon>Helicobacteraceae</taxon>
        <taxon>Helicobacter</taxon>
    </lineage>
</organism>
<proteinExistence type="predicted"/>
<dbReference type="Gene3D" id="3.10.105.10">
    <property type="entry name" value="Dipeptide-binding Protein, Domain 3"/>
    <property type="match status" value="1"/>
</dbReference>
<keyword evidence="1" id="KW-1133">Transmembrane helix</keyword>
<feature type="domain" description="Solute-binding protein family 5" evidence="2">
    <location>
        <begin position="84"/>
        <end position="437"/>
    </location>
</feature>
<dbReference type="GO" id="GO:0015833">
    <property type="term" value="P:peptide transport"/>
    <property type="evidence" value="ECO:0007669"/>
    <property type="project" value="TreeGrafter"/>
</dbReference>
<dbReference type="PANTHER" id="PTHR30290">
    <property type="entry name" value="PERIPLASMIC BINDING COMPONENT OF ABC TRANSPORTER"/>
    <property type="match status" value="1"/>
</dbReference>
<dbReference type="SUPFAM" id="SSF53850">
    <property type="entry name" value="Periplasmic binding protein-like II"/>
    <property type="match status" value="1"/>
</dbReference>
<dbReference type="InterPro" id="IPR000914">
    <property type="entry name" value="SBP_5_dom"/>
</dbReference>
<dbReference type="InterPro" id="IPR039424">
    <property type="entry name" value="SBP_5"/>
</dbReference>
<evidence type="ECO:0000256" key="1">
    <source>
        <dbReference type="SAM" id="Phobius"/>
    </source>
</evidence>
<evidence type="ECO:0000313" key="3">
    <source>
        <dbReference type="EMBL" id="KAA8710065.1"/>
    </source>
</evidence>
<dbReference type="Proteomes" id="UP000323707">
    <property type="component" value="Unassembled WGS sequence"/>
</dbReference>
<dbReference type="EMBL" id="VXKE01000010">
    <property type="protein sequence ID" value="KAA8710065.1"/>
    <property type="molecule type" value="Genomic_DNA"/>
</dbReference>
<accession>A0A5M9QSQ8</accession>
<keyword evidence="1" id="KW-0472">Membrane</keyword>
<gene>
    <name evidence="3" type="ORF">F4V45_03590</name>
</gene>
<dbReference type="PANTHER" id="PTHR30290:SF37">
    <property type="entry name" value="NICKEL-BINDING PERIPLASMIC PROTEIN"/>
    <property type="match status" value="1"/>
</dbReference>
<dbReference type="Pfam" id="PF00496">
    <property type="entry name" value="SBP_bac_5"/>
    <property type="match status" value="1"/>
</dbReference>
<dbReference type="PIRSF" id="PIRSF002741">
    <property type="entry name" value="MppA"/>
    <property type="match status" value="1"/>
</dbReference>
<dbReference type="GO" id="GO:1904680">
    <property type="term" value="F:peptide transmembrane transporter activity"/>
    <property type="evidence" value="ECO:0007669"/>
    <property type="project" value="TreeGrafter"/>
</dbReference>